<evidence type="ECO:0000259" key="2">
    <source>
        <dbReference type="Pfam" id="PF24217"/>
    </source>
</evidence>
<dbReference type="EMBL" id="CP026310">
    <property type="protein sequence ID" value="AUV84195.1"/>
    <property type="molecule type" value="Genomic_DNA"/>
</dbReference>
<dbReference type="InterPro" id="IPR055859">
    <property type="entry name" value="DUF7436"/>
</dbReference>
<dbReference type="InterPro" id="IPR051797">
    <property type="entry name" value="TrmB-like"/>
</dbReference>
<protein>
    <submittedName>
        <fullName evidence="3">Transcriptional regulator</fullName>
    </submittedName>
</protein>
<dbReference type="GeneID" id="35594776"/>
<gene>
    <name evidence="3" type="ORF">C2R22_21750</name>
</gene>
<dbReference type="InterPro" id="IPR036388">
    <property type="entry name" value="WH-like_DNA-bd_sf"/>
</dbReference>
<evidence type="ECO:0000313" key="3">
    <source>
        <dbReference type="EMBL" id="AUV84195.1"/>
    </source>
</evidence>
<name>A0A2I8VQL7_9EURY</name>
<dbReference type="Pfam" id="PF01978">
    <property type="entry name" value="TrmB"/>
    <property type="match status" value="1"/>
</dbReference>
<keyword evidence="4" id="KW-1185">Reference proteome</keyword>
<dbReference type="AlphaFoldDB" id="A0A2I8VQL7"/>
<keyword evidence="3" id="KW-0614">Plasmid</keyword>
<dbReference type="PANTHER" id="PTHR34293:SF1">
    <property type="entry name" value="HTH-TYPE TRANSCRIPTIONAL REGULATOR TRMBL2"/>
    <property type="match status" value="1"/>
</dbReference>
<dbReference type="OrthoDB" id="202962at2157"/>
<dbReference type="InterPro" id="IPR036390">
    <property type="entry name" value="WH_DNA-bd_sf"/>
</dbReference>
<feature type="domain" description="Transcription regulator TrmB N-terminal" evidence="1">
    <location>
        <begin position="6"/>
        <end position="72"/>
    </location>
</feature>
<feature type="domain" description="DUF7436" evidence="2">
    <location>
        <begin position="109"/>
        <end position="265"/>
    </location>
</feature>
<dbReference type="InterPro" id="IPR002831">
    <property type="entry name" value="Tscrpt_reg_TrmB_N"/>
</dbReference>
<sequence>MASFCDLGLSSYEERVYTALLELRTGTAEEIADQSDVPMGRIYDVLNSLESREVVRRNPNSRPREYSPVDPELVVSRLLEQRKQELDVKQAQLESTAADLLSQIGQKAPIDGKFWIANEDERSLFDGLVNRANRVTDEWMMTWTASAGGLFGLEDPNDEIWPYFGDVLEKETQFKLLMTTQLINILPNDFVEEMADAIDDYPNFEVRITDGVYNSLDIIDQTDLAVYVADPFDPQSILGITQINNPEYIKLVKSSFITHWNGAEQFKKTTGQGDA</sequence>
<evidence type="ECO:0000259" key="1">
    <source>
        <dbReference type="Pfam" id="PF01978"/>
    </source>
</evidence>
<dbReference type="Gene3D" id="1.10.10.10">
    <property type="entry name" value="Winged helix-like DNA-binding domain superfamily/Winged helix DNA-binding domain"/>
    <property type="match status" value="1"/>
</dbReference>
<dbReference type="Proteomes" id="UP000236584">
    <property type="component" value="Plasmid unnamed1"/>
</dbReference>
<proteinExistence type="predicted"/>
<accession>A0A2I8VQL7</accession>
<organism evidence="3 4">
    <name type="scientific">Salinigranum rubrum</name>
    <dbReference type="NCBI Taxonomy" id="755307"/>
    <lineage>
        <taxon>Archaea</taxon>
        <taxon>Methanobacteriati</taxon>
        <taxon>Methanobacteriota</taxon>
        <taxon>Stenosarchaea group</taxon>
        <taxon>Halobacteria</taxon>
        <taxon>Halobacteriales</taxon>
        <taxon>Haloferacaceae</taxon>
        <taxon>Salinigranum</taxon>
    </lineage>
</organism>
<geneLocation type="plasmid" evidence="3">
    <name>unnamed1</name>
</geneLocation>
<reference evidence="3 4" key="1">
    <citation type="submission" date="2018-01" db="EMBL/GenBank/DDBJ databases">
        <title>Complete genome sequence of Salinigranum rubrum GX10T, an extremely halophilic archaeon isolated from a marine solar saltern.</title>
        <authorList>
            <person name="Han S."/>
        </authorList>
    </citation>
    <scope>NUCLEOTIDE SEQUENCE [LARGE SCALE GENOMIC DNA]</scope>
    <source>
        <strain evidence="3 4">GX10</strain>
        <plasmid evidence="4">Plasmid unnamed1</plasmid>
    </source>
</reference>
<dbReference type="PANTHER" id="PTHR34293">
    <property type="entry name" value="HTH-TYPE TRANSCRIPTIONAL REGULATOR TRMBL2"/>
    <property type="match status" value="1"/>
</dbReference>
<dbReference type="Pfam" id="PF24217">
    <property type="entry name" value="DUF7436"/>
    <property type="match status" value="1"/>
</dbReference>
<dbReference type="SUPFAM" id="SSF46785">
    <property type="entry name" value="Winged helix' DNA-binding domain"/>
    <property type="match status" value="1"/>
</dbReference>
<dbReference type="KEGG" id="srub:C2R22_21750"/>
<dbReference type="RefSeq" id="WP_103427884.1">
    <property type="nucleotide sequence ID" value="NZ_CP026310.1"/>
</dbReference>
<evidence type="ECO:0000313" key="4">
    <source>
        <dbReference type="Proteomes" id="UP000236584"/>
    </source>
</evidence>